<keyword evidence="1" id="KW-0378">Hydrolase</keyword>
<dbReference type="GO" id="GO:0016787">
    <property type="term" value="F:hydrolase activity"/>
    <property type="evidence" value="ECO:0007669"/>
    <property type="project" value="UniProtKB-KW"/>
</dbReference>
<evidence type="ECO:0000313" key="2">
    <source>
        <dbReference type="Proteomes" id="UP000254088"/>
    </source>
</evidence>
<proteinExistence type="predicted"/>
<accession>A0A377E7R9</accession>
<reference evidence="1 2" key="1">
    <citation type="submission" date="2018-06" db="EMBL/GenBank/DDBJ databases">
        <authorList>
            <consortium name="Pathogen Informatics"/>
            <person name="Doyle S."/>
        </authorList>
    </citation>
    <scope>NUCLEOTIDE SEQUENCE [LARGE SCALE GENOMIC DNA]</scope>
    <source>
        <strain evidence="1 2">NCTC10429</strain>
    </source>
</reference>
<evidence type="ECO:0000313" key="1">
    <source>
        <dbReference type="EMBL" id="STM59279.1"/>
    </source>
</evidence>
<dbReference type="EC" id="3.6.3.12" evidence="1"/>
<organism evidence="1 2">
    <name type="scientific">Escherichia coli</name>
    <dbReference type="NCBI Taxonomy" id="562"/>
    <lineage>
        <taxon>Bacteria</taxon>
        <taxon>Pseudomonadati</taxon>
        <taxon>Pseudomonadota</taxon>
        <taxon>Gammaproteobacteria</taxon>
        <taxon>Enterobacterales</taxon>
        <taxon>Enterobacteriaceae</taxon>
        <taxon>Escherichia</taxon>
    </lineage>
</organism>
<dbReference type="Proteomes" id="UP000254088">
    <property type="component" value="Unassembled WGS sequence"/>
</dbReference>
<name>A0A377E7R9_ECOLX</name>
<protein>
    <submittedName>
        <fullName evidence="1">Potassium-transporting ATPase B chain</fullName>
        <ecNumber evidence="1">3.6.3.12</ecNumber>
    </submittedName>
</protein>
<dbReference type="EMBL" id="UGEX01000003">
    <property type="protein sequence ID" value="STM59279.1"/>
    <property type="molecule type" value="Genomic_DNA"/>
</dbReference>
<gene>
    <name evidence="1" type="primary">kdpB_1</name>
    <name evidence="1" type="ORF">NCTC10429_05917</name>
</gene>
<dbReference type="AlphaFoldDB" id="A0A377E7R9"/>
<sequence length="44" mass="4869">MSRKQLALFEPTLVVQALKEAVKKLNPQAQWRNPVMLSSGSAVC</sequence>